<dbReference type="EMBL" id="CP026309">
    <property type="protein sequence ID" value="AUV80265.1"/>
    <property type="molecule type" value="Genomic_DNA"/>
</dbReference>
<evidence type="ECO:0000256" key="1">
    <source>
        <dbReference type="SAM" id="Phobius"/>
    </source>
</evidence>
<protein>
    <recommendedName>
        <fullName evidence="4">Archaeal Type IV pilin N-terminal domain-containing protein</fullName>
    </recommendedName>
</protein>
<dbReference type="GeneID" id="35590449"/>
<dbReference type="OrthoDB" id="238314at2157"/>
<feature type="transmembrane region" description="Helical" evidence="1">
    <location>
        <begin position="12"/>
        <end position="32"/>
    </location>
</feature>
<organism evidence="2 3">
    <name type="scientific">Salinigranum rubrum</name>
    <dbReference type="NCBI Taxonomy" id="755307"/>
    <lineage>
        <taxon>Archaea</taxon>
        <taxon>Methanobacteriati</taxon>
        <taxon>Methanobacteriota</taxon>
        <taxon>Stenosarchaea group</taxon>
        <taxon>Halobacteria</taxon>
        <taxon>Halobacteriales</taxon>
        <taxon>Haloferacaceae</taxon>
        <taxon>Salinigranum</taxon>
    </lineage>
</organism>
<keyword evidence="3" id="KW-1185">Reference proteome</keyword>
<dbReference type="Proteomes" id="UP000236584">
    <property type="component" value="Chromosome"/>
</dbReference>
<evidence type="ECO:0008006" key="4">
    <source>
        <dbReference type="Google" id="ProtNLM"/>
    </source>
</evidence>
<name>A0A2I8VEC7_9EURY</name>
<gene>
    <name evidence="2" type="ORF">C2R22_00130</name>
</gene>
<accession>A0A2I8VEC7</accession>
<evidence type="ECO:0000313" key="3">
    <source>
        <dbReference type="Proteomes" id="UP000236584"/>
    </source>
</evidence>
<keyword evidence="1" id="KW-0472">Membrane</keyword>
<reference evidence="2 3" key="1">
    <citation type="submission" date="2018-01" db="EMBL/GenBank/DDBJ databases">
        <title>Complete genome sequence of Salinigranum rubrum GX10T, an extremely halophilic archaeon isolated from a marine solar saltern.</title>
        <authorList>
            <person name="Han S."/>
        </authorList>
    </citation>
    <scope>NUCLEOTIDE SEQUENCE [LARGE SCALE GENOMIC DNA]</scope>
    <source>
        <strain evidence="2 3">GX10</strain>
    </source>
</reference>
<dbReference type="RefSeq" id="WP_103423773.1">
    <property type="nucleotide sequence ID" value="NZ_CP026309.1"/>
</dbReference>
<sequence>MLDDGDRLLTLFGVAVTLFVVVGLVGVVVAGLSGPSTEIREAPDSDWSLERLNDSHVRITHQGGEAVPATDLVVTADGVRRRVSWRGVVSDGDTGVVRADRGVLVQLYWTSDAGERVKLRSWDDV</sequence>
<dbReference type="AlphaFoldDB" id="A0A2I8VEC7"/>
<keyword evidence="1" id="KW-1133">Transmembrane helix</keyword>
<proteinExistence type="predicted"/>
<keyword evidence="1" id="KW-0812">Transmembrane</keyword>
<evidence type="ECO:0000313" key="2">
    <source>
        <dbReference type="EMBL" id="AUV80265.1"/>
    </source>
</evidence>
<dbReference type="KEGG" id="srub:C2R22_00130"/>